<dbReference type="EMBL" id="JH172840">
    <property type="protein sequence ID" value="EHB15387.1"/>
    <property type="molecule type" value="Genomic_DNA"/>
</dbReference>
<dbReference type="InParanoid" id="G5C1H6"/>
<name>G5C1H6_HETGA</name>
<evidence type="ECO:0000256" key="1">
    <source>
        <dbReference type="SAM" id="MobiDB-lite"/>
    </source>
</evidence>
<feature type="region of interest" description="Disordered" evidence="1">
    <location>
        <begin position="54"/>
        <end position="111"/>
    </location>
</feature>
<sequence length="254" mass="27577">MSQKHLGERRLCGAHYSGGASLRTLEPSAYPEIFAFSGLRDSAGTAPNGIRCFTEHSGPKYTQPPNPAQWWDPRHGCPRGPGPPREGEDPDQNEASSEEESGVGQELSKSEAGYREDGNLSLLSIPSAGNCQGAPGIPQGLILREMTLLATFATIIRLQPWGKMKNWKRNVTMRNLLNFQVNLHGCQRKETTIPGDSGTAFRTRRVIGRVDAEIPGPLADIGWAGNEVRQISAEAWGCGEQKNNVSLDRQTSGG</sequence>
<organism evidence="2 3">
    <name type="scientific">Heterocephalus glaber</name>
    <name type="common">Naked mole rat</name>
    <dbReference type="NCBI Taxonomy" id="10181"/>
    <lineage>
        <taxon>Eukaryota</taxon>
        <taxon>Metazoa</taxon>
        <taxon>Chordata</taxon>
        <taxon>Craniata</taxon>
        <taxon>Vertebrata</taxon>
        <taxon>Euteleostomi</taxon>
        <taxon>Mammalia</taxon>
        <taxon>Eutheria</taxon>
        <taxon>Euarchontoglires</taxon>
        <taxon>Glires</taxon>
        <taxon>Rodentia</taxon>
        <taxon>Hystricomorpha</taxon>
        <taxon>Bathyergidae</taxon>
        <taxon>Heterocephalus</taxon>
    </lineage>
</organism>
<evidence type="ECO:0000313" key="3">
    <source>
        <dbReference type="Proteomes" id="UP000006813"/>
    </source>
</evidence>
<dbReference type="AlphaFoldDB" id="G5C1H6"/>
<reference evidence="2 3" key="1">
    <citation type="journal article" date="2011" name="Nature">
        <title>Genome sequencing reveals insights into physiology and longevity of the naked mole rat.</title>
        <authorList>
            <person name="Kim E.B."/>
            <person name="Fang X."/>
            <person name="Fushan A.A."/>
            <person name="Huang Z."/>
            <person name="Lobanov A.V."/>
            <person name="Han L."/>
            <person name="Marino S.M."/>
            <person name="Sun X."/>
            <person name="Turanov A.A."/>
            <person name="Yang P."/>
            <person name="Yim S.H."/>
            <person name="Zhao X."/>
            <person name="Kasaikina M.V."/>
            <person name="Stoletzki N."/>
            <person name="Peng C."/>
            <person name="Polak P."/>
            <person name="Xiong Z."/>
            <person name="Kiezun A."/>
            <person name="Zhu Y."/>
            <person name="Chen Y."/>
            <person name="Kryukov G.V."/>
            <person name="Zhang Q."/>
            <person name="Peshkin L."/>
            <person name="Yang L."/>
            <person name="Bronson R.T."/>
            <person name="Buffenstein R."/>
            <person name="Wang B."/>
            <person name="Han C."/>
            <person name="Li Q."/>
            <person name="Chen L."/>
            <person name="Zhao W."/>
            <person name="Sunyaev S.R."/>
            <person name="Park T.J."/>
            <person name="Zhang G."/>
            <person name="Wang J."/>
            <person name="Gladyshev V.N."/>
        </authorList>
    </citation>
    <scope>NUCLEOTIDE SEQUENCE [LARGE SCALE GENOMIC DNA]</scope>
</reference>
<dbReference type="Proteomes" id="UP000006813">
    <property type="component" value="Unassembled WGS sequence"/>
</dbReference>
<dbReference type="STRING" id="10181.G5C1H6"/>
<evidence type="ECO:0000313" key="2">
    <source>
        <dbReference type="EMBL" id="EHB15387.1"/>
    </source>
</evidence>
<feature type="compositionally biased region" description="Acidic residues" evidence="1">
    <location>
        <begin position="88"/>
        <end position="101"/>
    </location>
</feature>
<accession>G5C1H6</accession>
<proteinExistence type="predicted"/>
<gene>
    <name evidence="2" type="ORF">GW7_14764</name>
</gene>
<protein>
    <submittedName>
        <fullName evidence="2">DnaJ-like protein subfamily C member 14</fullName>
    </submittedName>
</protein>